<feature type="transmembrane region" description="Helical" evidence="1">
    <location>
        <begin position="37"/>
        <end position="53"/>
    </location>
</feature>
<comment type="caution">
    <text evidence="3">The sequence shown here is derived from an EMBL/GenBank/DDBJ whole genome shotgun (WGS) entry which is preliminary data.</text>
</comment>
<evidence type="ECO:0008006" key="5">
    <source>
        <dbReference type="Google" id="ProtNLM"/>
    </source>
</evidence>
<organism evidence="3 4">
    <name type="scientific">Shewanella saliphila</name>
    <dbReference type="NCBI Taxonomy" id="2282698"/>
    <lineage>
        <taxon>Bacteria</taxon>
        <taxon>Pseudomonadati</taxon>
        <taxon>Pseudomonadota</taxon>
        <taxon>Gammaproteobacteria</taxon>
        <taxon>Alteromonadales</taxon>
        <taxon>Shewanellaceae</taxon>
        <taxon>Shewanella</taxon>
    </lineage>
</organism>
<dbReference type="RefSeq" id="WP_229786566.1">
    <property type="nucleotide sequence ID" value="NZ_BMQV01000053.1"/>
</dbReference>
<evidence type="ECO:0000313" key="3">
    <source>
        <dbReference type="EMBL" id="GGP67341.1"/>
    </source>
</evidence>
<dbReference type="EMBL" id="BMQV01000053">
    <property type="protein sequence ID" value="GGP67341.1"/>
    <property type="molecule type" value="Genomic_DNA"/>
</dbReference>
<feature type="chain" id="PRO_5046775786" description="EamA domain-containing protein" evidence="2">
    <location>
        <begin position="28"/>
        <end position="77"/>
    </location>
</feature>
<name>A0ABQ2QC17_9GAMM</name>
<keyword evidence="1" id="KW-0812">Transmembrane</keyword>
<sequence>MFIKDSPVTAAFAIAIASILWGTTATAASFAPNVSPLATGAFAIGVGGVLMLLRSAKYLFDLLLAQPKTPIIGGLSE</sequence>
<accession>A0ABQ2QC17</accession>
<proteinExistence type="predicted"/>
<keyword evidence="1" id="KW-0472">Membrane</keyword>
<reference evidence="4" key="1">
    <citation type="journal article" date="2019" name="Int. J. Syst. Evol. Microbiol.">
        <title>The Global Catalogue of Microorganisms (GCM) 10K type strain sequencing project: providing services to taxonomists for standard genome sequencing and annotation.</title>
        <authorList>
            <consortium name="The Broad Institute Genomics Platform"/>
            <consortium name="The Broad Institute Genome Sequencing Center for Infectious Disease"/>
            <person name="Wu L."/>
            <person name="Ma J."/>
        </authorList>
    </citation>
    <scope>NUCLEOTIDE SEQUENCE [LARGE SCALE GENOMIC DNA]</scope>
    <source>
        <strain evidence="4">JCM 32304</strain>
    </source>
</reference>
<gene>
    <name evidence="3" type="ORF">GCM10009409_35540</name>
</gene>
<evidence type="ECO:0000256" key="2">
    <source>
        <dbReference type="SAM" id="SignalP"/>
    </source>
</evidence>
<keyword evidence="4" id="KW-1185">Reference proteome</keyword>
<dbReference type="Proteomes" id="UP000654367">
    <property type="component" value="Unassembled WGS sequence"/>
</dbReference>
<protein>
    <recommendedName>
        <fullName evidence="5">EamA domain-containing protein</fullName>
    </recommendedName>
</protein>
<evidence type="ECO:0000256" key="1">
    <source>
        <dbReference type="SAM" id="Phobius"/>
    </source>
</evidence>
<keyword evidence="1" id="KW-1133">Transmembrane helix</keyword>
<evidence type="ECO:0000313" key="4">
    <source>
        <dbReference type="Proteomes" id="UP000654367"/>
    </source>
</evidence>
<feature type="signal peptide" evidence="2">
    <location>
        <begin position="1"/>
        <end position="27"/>
    </location>
</feature>
<keyword evidence="2" id="KW-0732">Signal</keyword>